<reference evidence="2 3" key="1">
    <citation type="submission" date="2007-06" db="EMBL/GenBank/DDBJ databases">
        <authorList>
            <person name="Shimkets L."/>
            <person name="Ferriera S."/>
            <person name="Johnson J."/>
            <person name="Kravitz S."/>
            <person name="Beeson K."/>
            <person name="Sutton G."/>
            <person name="Rogers Y.-H."/>
            <person name="Friedman R."/>
            <person name="Frazier M."/>
            <person name="Venter J.C."/>
        </authorList>
    </citation>
    <scope>NUCLEOTIDE SEQUENCE [LARGE SCALE GENOMIC DNA]</scope>
    <source>
        <strain evidence="2 3">SIR-1</strain>
    </source>
</reference>
<dbReference type="OrthoDB" id="5509538at2"/>
<name>A6GDA2_9BACT</name>
<sequence length="173" mass="19743">MSFWIYLVVALLAGVGLIQTMRGQARSRRYLEGSPEENPLQLSHLSRSLQDLARDTRALRLSLEGPLRELREGGSAAAMLGEFDELQQRLRDAARELGEWVLEVERLSAVDTAYMQDVGADPNRVRALFEDEGWSLERRRKSGQPALRDRLAQIVRELEVFEERLQAPPAPYR</sequence>
<gene>
    <name evidence="2" type="ORF">PPSIR1_26993</name>
</gene>
<comment type="caution">
    <text evidence="2">The sequence shown here is derived from an EMBL/GenBank/DDBJ whole genome shotgun (WGS) entry which is preliminary data.</text>
</comment>
<protein>
    <submittedName>
        <fullName evidence="2">Uncharacterized protein</fullName>
    </submittedName>
</protein>
<dbReference type="RefSeq" id="WP_006974693.1">
    <property type="nucleotide sequence ID" value="NZ_ABCS01000071.1"/>
</dbReference>
<evidence type="ECO:0000313" key="3">
    <source>
        <dbReference type="Proteomes" id="UP000005801"/>
    </source>
</evidence>
<evidence type="ECO:0000313" key="2">
    <source>
        <dbReference type="EMBL" id="EDM76177.1"/>
    </source>
</evidence>
<accession>A6GDA2</accession>
<feature type="coiled-coil region" evidence="1">
    <location>
        <begin position="76"/>
        <end position="103"/>
    </location>
</feature>
<proteinExistence type="predicted"/>
<keyword evidence="3" id="KW-1185">Reference proteome</keyword>
<keyword evidence="1" id="KW-0175">Coiled coil</keyword>
<organism evidence="2 3">
    <name type="scientific">Plesiocystis pacifica SIR-1</name>
    <dbReference type="NCBI Taxonomy" id="391625"/>
    <lineage>
        <taxon>Bacteria</taxon>
        <taxon>Pseudomonadati</taxon>
        <taxon>Myxococcota</taxon>
        <taxon>Polyangia</taxon>
        <taxon>Nannocystales</taxon>
        <taxon>Nannocystaceae</taxon>
        <taxon>Plesiocystis</taxon>
    </lineage>
</organism>
<dbReference type="EMBL" id="ABCS01000071">
    <property type="protein sequence ID" value="EDM76177.1"/>
    <property type="molecule type" value="Genomic_DNA"/>
</dbReference>
<evidence type="ECO:0000256" key="1">
    <source>
        <dbReference type="SAM" id="Coils"/>
    </source>
</evidence>
<dbReference type="AlphaFoldDB" id="A6GDA2"/>
<dbReference type="Proteomes" id="UP000005801">
    <property type="component" value="Unassembled WGS sequence"/>
</dbReference>